<proteinExistence type="predicted"/>
<reference evidence="1" key="1">
    <citation type="journal article" date="2020" name="Fungal Divers.">
        <title>Resolving the Mortierellaceae phylogeny through synthesis of multi-gene phylogenetics and phylogenomics.</title>
        <authorList>
            <person name="Vandepol N."/>
            <person name="Liber J."/>
            <person name="Desiro A."/>
            <person name="Na H."/>
            <person name="Kennedy M."/>
            <person name="Barry K."/>
            <person name="Grigoriev I.V."/>
            <person name="Miller A.N."/>
            <person name="O'Donnell K."/>
            <person name="Stajich J.E."/>
            <person name="Bonito G."/>
        </authorList>
    </citation>
    <scope>NUCLEOTIDE SEQUENCE</scope>
    <source>
        <strain evidence="1">MES-2147</strain>
    </source>
</reference>
<dbReference type="AlphaFoldDB" id="A0A9P6LSE1"/>
<evidence type="ECO:0000313" key="2">
    <source>
        <dbReference type="Proteomes" id="UP000749646"/>
    </source>
</evidence>
<evidence type="ECO:0008006" key="3">
    <source>
        <dbReference type="Google" id="ProtNLM"/>
    </source>
</evidence>
<evidence type="ECO:0000313" key="1">
    <source>
        <dbReference type="EMBL" id="KAF9937422.1"/>
    </source>
</evidence>
<sequence>PIEGISLITFCVLLKYLYTKDLDLAVDPTQYLMCDMDHLTHESLTTSTSLADVLDNAHKEYNTAQFQVTWNDKDKVTLLDLFLAADRFEIADLRKQCLKGVLASVDKNNASEILFEVGTRFKEENRGPVMEYISEHLDNAFLIQMQDLFKRFAEHEECHETMLELLRLTRK</sequence>
<feature type="non-terminal residue" evidence="1">
    <location>
        <position position="1"/>
    </location>
</feature>
<dbReference type="Proteomes" id="UP000749646">
    <property type="component" value="Unassembled WGS sequence"/>
</dbReference>
<gene>
    <name evidence="1" type="ORF">BGZ65_001513</name>
</gene>
<dbReference type="Gene3D" id="3.30.710.10">
    <property type="entry name" value="Potassium Channel Kv1.1, Chain A"/>
    <property type="match status" value="1"/>
</dbReference>
<accession>A0A9P6LSE1</accession>
<comment type="caution">
    <text evidence="1">The sequence shown here is derived from an EMBL/GenBank/DDBJ whole genome shotgun (WGS) entry which is preliminary data.</text>
</comment>
<name>A0A9P6LSE1_9FUNG</name>
<dbReference type="EMBL" id="JAAAHW010009691">
    <property type="protein sequence ID" value="KAF9937422.1"/>
    <property type="molecule type" value="Genomic_DNA"/>
</dbReference>
<keyword evidence="2" id="KW-1185">Reference proteome</keyword>
<dbReference type="OrthoDB" id="6359816at2759"/>
<protein>
    <recommendedName>
        <fullName evidence="3">BTB domain-containing protein</fullName>
    </recommendedName>
</protein>
<organism evidence="1 2">
    <name type="scientific">Modicella reniformis</name>
    <dbReference type="NCBI Taxonomy" id="1440133"/>
    <lineage>
        <taxon>Eukaryota</taxon>
        <taxon>Fungi</taxon>
        <taxon>Fungi incertae sedis</taxon>
        <taxon>Mucoromycota</taxon>
        <taxon>Mortierellomycotina</taxon>
        <taxon>Mortierellomycetes</taxon>
        <taxon>Mortierellales</taxon>
        <taxon>Mortierellaceae</taxon>
        <taxon>Modicella</taxon>
    </lineage>
</organism>
<dbReference type="InterPro" id="IPR011333">
    <property type="entry name" value="SKP1/BTB/POZ_sf"/>
</dbReference>